<feature type="compositionally biased region" description="Polar residues" evidence="1">
    <location>
        <begin position="29"/>
        <end position="50"/>
    </location>
</feature>
<accession>A0A0D6ZZU2</accession>
<proteinExistence type="predicted"/>
<feature type="non-terminal residue" evidence="2">
    <location>
        <position position="306"/>
    </location>
</feature>
<gene>
    <name evidence="2" type="ORF">FISHEDRAFT_78596</name>
</gene>
<feature type="region of interest" description="Disordered" evidence="1">
    <location>
        <begin position="26"/>
        <end position="107"/>
    </location>
</feature>
<protein>
    <submittedName>
        <fullName evidence="2">Uncharacterized protein</fullName>
    </submittedName>
</protein>
<dbReference type="AlphaFoldDB" id="A0A0D6ZZU2"/>
<feature type="compositionally biased region" description="Basic residues" evidence="1">
    <location>
        <begin position="55"/>
        <end position="71"/>
    </location>
</feature>
<sequence>MSDGMASLKLDDPSMDMAEVPMDVDMTMGASSPNVQQPSEQIPLASSSTGDGAKLWRRRRKNLVRNQKRKKLDTTSVLGKHGTDTVEGVQAGSSADSPSPPSKRRKDVPRWIDNRFLAPPVPPFPPQDPIWIDARSAVDRDWRRVKPSPKIKVKWHFPDPIFLAMGGTNSEDGDRKHRKVVLHYMALAQAWFAKVRQDPDCSPSSMQPWRWLLYGLFDDTGDSKDAAPSTSTLSAKTERLKRLQSAARDLFHPNIKFRPLPDVIQWQGLELDRETVLENGIPQNVMNDLIWLTVEAQWRFELRTLD</sequence>
<name>A0A0D6ZZU2_9AGAR</name>
<keyword evidence="3" id="KW-1185">Reference proteome</keyword>
<dbReference type="Proteomes" id="UP000054144">
    <property type="component" value="Unassembled WGS sequence"/>
</dbReference>
<dbReference type="EMBL" id="KN882100">
    <property type="protein sequence ID" value="KIY43327.1"/>
    <property type="molecule type" value="Genomic_DNA"/>
</dbReference>
<evidence type="ECO:0000256" key="1">
    <source>
        <dbReference type="SAM" id="MobiDB-lite"/>
    </source>
</evidence>
<reference evidence="2 3" key="1">
    <citation type="journal article" date="2015" name="Fungal Genet. Biol.">
        <title>Evolution of novel wood decay mechanisms in Agaricales revealed by the genome sequences of Fistulina hepatica and Cylindrobasidium torrendii.</title>
        <authorList>
            <person name="Floudas D."/>
            <person name="Held B.W."/>
            <person name="Riley R."/>
            <person name="Nagy L.G."/>
            <person name="Koehler G."/>
            <person name="Ransdell A.S."/>
            <person name="Younus H."/>
            <person name="Chow J."/>
            <person name="Chiniquy J."/>
            <person name="Lipzen A."/>
            <person name="Tritt A."/>
            <person name="Sun H."/>
            <person name="Haridas S."/>
            <person name="LaButti K."/>
            <person name="Ohm R.A."/>
            <person name="Kues U."/>
            <person name="Blanchette R.A."/>
            <person name="Grigoriev I.V."/>
            <person name="Minto R.E."/>
            <person name="Hibbett D.S."/>
        </authorList>
    </citation>
    <scope>NUCLEOTIDE SEQUENCE [LARGE SCALE GENOMIC DNA]</scope>
    <source>
        <strain evidence="2 3">ATCC 64428</strain>
    </source>
</reference>
<organism evidence="2 3">
    <name type="scientific">Fistulina hepatica ATCC 64428</name>
    <dbReference type="NCBI Taxonomy" id="1128425"/>
    <lineage>
        <taxon>Eukaryota</taxon>
        <taxon>Fungi</taxon>
        <taxon>Dikarya</taxon>
        <taxon>Basidiomycota</taxon>
        <taxon>Agaricomycotina</taxon>
        <taxon>Agaricomycetes</taxon>
        <taxon>Agaricomycetidae</taxon>
        <taxon>Agaricales</taxon>
        <taxon>Fistulinaceae</taxon>
        <taxon>Fistulina</taxon>
    </lineage>
</organism>
<evidence type="ECO:0000313" key="3">
    <source>
        <dbReference type="Proteomes" id="UP000054144"/>
    </source>
</evidence>
<evidence type="ECO:0000313" key="2">
    <source>
        <dbReference type="EMBL" id="KIY43327.1"/>
    </source>
</evidence>